<evidence type="ECO:0000256" key="3">
    <source>
        <dbReference type="PROSITE-ProRule" id="PRU00192"/>
    </source>
</evidence>
<keyword evidence="2" id="KW-0677">Repeat</keyword>
<dbReference type="Proteomes" id="UP000663866">
    <property type="component" value="Unassembled WGS sequence"/>
</dbReference>
<dbReference type="PANTHER" id="PTHR15706">
    <property type="entry name" value="SH3 MULTIPLE DOMAIN"/>
    <property type="match status" value="1"/>
</dbReference>
<dbReference type="InterPro" id="IPR036028">
    <property type="entry name" value="SH3-like_dom_sf"/>
</dbReference>
<feature type="non-terminal residue" evidence="5">
    <location>
        <position position="1"/>
    </location>
</feature>
<dbReference type="SUPFAM" id="SSF50044">
    <property type="entry name" value="SH3-domain"/>
    <property type="match status" value="2"/>
</dbReference>
<dbReference type="Pfam" id="PF00018">
    <property type="entry name" value="SH3_1"/>
    <property type="match status" value="2"/>
</dbReference>
<gene>
    <name evidence="5" type="ORF">OVN521_LOCUS38509</name>
</gene>
<dbReference type="GO" id="GO:0005737">
    <property type="term" value="C:cytoplasm"/>
    <property type="evidence" value="ECO:0007669"/>
    <property type="project" value="TreeGrafter"/>
</dbReference>
<comment type="caution">
    <text evidence="5">The sequence shown here is derived from an EMBL/GenBank/DDBJ whole genome shotgun (WGS) entry which is preliminary data.</text>
</comment>
<keyword evidence="6" id="KW-1185">Reference proteome</keyword>
<evidence type="ECO:0000313" key="5">
    <source>
        <dbReference type="EMBL" id="CAF4462081.1"/>
    </source>
</evidence>
<dbReference type="SMART" id="SM00326">
    <property type="entry name" value="SH3"/>
    <property type="match status" value="2"/>
</dbReference>
<name>A0A820T2W1_9BILA</name>
<dbReference type="InterPro" id="IPR001452">
    <property type="entry name" value="SH3_domain"/>
</dbReference>
<evidence type="ECO:0000256" key="1">
    <source>
        <dbReference type="ARBA" id="ARBA00022443"/>
    </source>
</evidence>
<evidence type="ECO:0000259" key="4">
    <source>
        <dbReference type="PROSITE" id="PS50002"/>
    </source>
</evidence>
<protein>
    <recommendedName>
        <fullName evidence="4">SH3 domain-containing protein</fullName>
    </recommendedName>
</protein>
<dbReference type="InterPro" id="IPR051228">
    <property type="entry name" value="NADPH_Oxidase/PX-Domain"/>
</dbReference>
<feature type="domain" description="SH3" evidence="4">
    <location>
        <begin position="94"/>
        <end position="143"/>
    </location>
</feature>
<evidence type="ECO:0000256" key="2">
    <source>
        <dbReference type="ARBA" id="ARBA00022737"/>
    </source>
</evidence>
<dbReference type="PROSITE" id="PS50002">
    <property type="entry name" value="SH3"/>
    <property type="match status" value="2"/>
</dbReference>
<proteinExistence type="predicted"/>
<keyword evidence="1 3" id="KW-0728">SH3 domain</keyword>
<evidence type="ECO:0000313" key="6">
    <source>
        <dbReference type="Proteomes" id="UP000663866"/>
    </source>
</evidence>
<accession>A0A820T2W1</accession>
<sequence>MQQSNSNINGGEIVVAKFSYNSQDSHELTITKNERLILLDDTCLWWKVKRVDSDDTGYIPSNFARREKRSLLDKIISKRLGKKSILTNGHNSERIISSALVKFRYDGESEDEISLNKGIWVNVLQKKNDGWWLVQYDKQLGWF</sequence>
<reference evidence="5" key="1">
    <citation type="submission" date="2021-02" db="EMBL/GenBank/DDBJ databases">
        <authorList>
            <person name="Nowell W R."/>
        </authorList>
    </citation>
    <scope>NUCLEOTIDE SEQUENCE</scope>
</reference>
<dbReference type="EMBL" id="CAJOBG010047798">
    <property type="protein sequence ID" value="CAF4462081.1"/>
    <property type="molecule type" value="Genomic_DNA"/>
</dbReference>
<organism evidence="5 6">
    <name type="scientific">Rotaria magnacalcarata</name>
    <dbReference type="NCBI Taxonomy" id="392030"/>
    <lineage>
        <taxon>Eukaryota</taxon>
        <taxon>Metazoa</taxon>
        <taxon>Spiralia</taxon>
        <taxon>Gnathifera</taxon>
        <taxon>Rotifera</taxon>
        <taxon>Eurotatoria</taxon>
        <taxon>Bdelloidea</taxon>
        <taxon>Philodinida</taxon>
        <taxon>Philodinidae</taxon>
        <taxon>Rotaria</taxon>
    </lineage>
</organism>
<dbReference type="Gene3D" id="2.30.30.40">
    <property type="entry name" value="SH3 Domains"/>
    <property type="match status" value="2"/>
</dbReference>
<dbReference type="AlphaFoldDB" id="A0A820T2W1"/>
<feature type="domain" description="SH3" evidence="4">
    <location>
        <begin position="9"/>
        <end position="69"/>
    </location>
</feature>
<dbReference type="PANTHER" id="PTHR15706:SF2">
    <property type="entry name" value="SH3 AND PX DOMAIN-CONTAINING PROTEIN 2A"/>
    <property type="match status" value="1"/>
</dbReference>